<accession>A0A858Q778</accession>
<evidence type="ECO:0000256" key="2">
    <source>
        <dbReference type="ARBA" id="ARBA00005236"/>
    </source>
</evidence>
<dbReference type="PANTHER" id="PTHR30489">
    <property type="entry name" value="LIPOPROTEIN-RELEASING SYSTEM TRANSMEMBRANE PROTEIN LOLE"/>
    <property type="match status" value="1"/>
</dbReference>
<sequence length="408" mass="43690">MRETLRQLRLVGGLAGRDLFHEWRVSLCLALAIAAVLAPLLVLFGLKSGIVDTLTARLKSDPRNLEIVWRLNASLEPGWLERLRANPQVGFAVPSTRTLAATLDLAAADGKGLQDVDLIPTDKGDPLFGADARIPEGLGELALSFEAAGKLGVSAGMSVEGIVYRNLHQQRQVLRLPLRVSAVLAESRYSGWGALVALPLLEALERYRDGYAVPELGVADGTSHTSGSPRYARLRLYARSLEAVPGLAESLRGQGYDVSIRGKDIALVRNIDHALSFLFRLIAGVGIAGCVLSLGASLWANVERKRRELALLRLVGIRNRLLAGFPAVQAAGVAAAGVALSFAAYFAAAEAIDRIFRADLGRDEFVCRLLLRDGVTASLLTETLAVLAALIAMAAVLRIEPGESLREV</sequence>
<dbReference type="AlphaFoldDB" id="A0A858Q778"/>
<protein>
    <submittedName>
        <fullName evidence="9">FtsX-like permease family protein</fullName>
    </submittedName>
</protein>
<dbReference type="InterPro" id="IPR003838">
    <property type="entry name" value="ABC3_permease_C"/>
</dbReference>
<proteinExistence type="inferred from homology"/>
<feature type="transmembrane region" description="Helical" evidence="7">
    <location>
        <begin position="379"/>
        <end position="397"/>
    </location>
</feature>
<feature type="transmembrane region" description="Helical" evidence="7">
    <location>
        <begin position="321"/>
        <end position="347"/>
    </location>
</feature>
<evidence type="ECO:0000256" key="6">
    <source>
        <dbReference type="ARBA" id="ARBA00023136"/>
    </source>
</evidence>
<evidence type="ECO:0000256" key="4">
    <source>
        <dbReference type="ARBA" id="ARBA00022692"/>
    </source>
</evidence>
<dbReference type="InterPro" id="IPR051447">
    <property type="entry name" value="Lipoprotein-release_system"/>
</dbReference>
<evidence type="ECO:0000256" key="1">
    <source>
        <dbReference type="ARBA" id="ARBA00004651"/>
    </source>
</evidence>
<keyword evidence="5 7" id="KW-1133">Transmembrane helix</keyword>
<evidence type="ECO:0000256" key="5">
    <source>
        <dbReference type="ARBA" id="ARBA00022989"/>
    </source>
</evidence>
<keyword evidence="6 7" id="KW-0472">Membrane</keyword>
<dbReference type="Pfam" id="PF02687">
    <property type="entry name" value="FtsX"/>
    <property type="match status" value="1"/>
</dbReference>
<feature type="domain" description="ABC3 transporter permease C-terminal" evidence="8">
    <location>
        <begin position="281"/>
        <end position="400"/>
    </location>
</feature>
<comment type="subcellular location">
    <subcellularLocation>
        <location evidence="1">Cell membrane</location>
        <topology evidence="1">Multi-pass membrane protein</topology>
    </subcellularLocation>
</comment>
<reference evidence="10" key="1">
    <citation type="submission" date="2019-12" db="EMBL/GenBank/DDBJ databases">
        <authorList>
            <person name="Awala S.I."/>
            <person name="Rhee S.K."/>
        </authorList>
    </citation>
    <scope>NUCLEOTIDE SEQUENCE [LARGE SCALE GENOMIC DNA]</scope>
    <source>
        <strain evidence="10">IM1</strain>
    </source>
</reference>
<dbReference type="EMBL" id="CP046565">
    <property type="protein sequence ID" value="QJD29699.1"/>
    <property type="molecule type" value="Genomic_DNA"/>
</dbReference>
<keyword evidence="10" id="KW-1185">Reference proteome</keyword>
<evidence type="ECO:0000313" key="9">
    <source>
        <dbReference type="EMBL" id="QJD29699.1"/>
    </source>
</evidence>
<comment type="similarity">
    <text evidence="2">Belongs to the ABC-4 integral membrane protein family. LolC/E subfamily.</text>
</comment>
<dbReference type="GO" id="GO:0044874">
    <property type="term" value="P:lipoprotein localization to outer membrane"/>
    <property type="evidence" value="ECO:0007669"/>
    <property type="project" value="TreeGrafter"/>
</dbReference>
<organism evidence="9 10">
    <name type="scientific">Methylococcus geothermalis</name>
    <dbReference type="NCBI Taxonomy" id="2681310"/>
    <lineage>
        <taxon>Bacteria</taxon>
        <taxon>Pseudomonadati</taxon>
        <taxon>Pseudomonadota</taxon>
        <taxon>Gammaproteobacteria</taxon>
        <taxon>Methylococcales</taxon>
        <taxon>Methylococcaceae</taxon>
        <taxon>Methylococcus</taxon>
    </lineage>
</organism>
<dbReference type="RefSeq" id="WP_169602983.1">
    <property type="nucleotide sequence ID" value="NZ_CP046565.1"/>
</dbReference>
<name>A0A858Q778_9GAMM</name>
<keyword evidence="4 7" id="KW-0812">Transmembrane</keyword>
<dbReference type="PANTHER" id="PTHR30489:SF0">
    <property type="entry name" value="LIPOPROTEIN-RELEASING SYSTEM TRANSMEMBRANE PROTEIN LOLE"/>
    <property type="match status" value="1"/>
</dbReference>
<dbReference type="Proteomes" id="UP000503004">
    <property type="component" value="Chromosome"/>
</dbReference>
<feature type="transmembrane region" description="Helical" evidence="7">
    <location>
        <begin position="27"/>
        <end position="46"/>
    </location>
</feature>
<evidence type="ECO:0000259" key="8">
    <source>
        <dbReference type="Pfam" id="PF02687"/>
    </source>
</evidence>
<evidence type="ECO:0000256" key="3">
    <source>
        <dbReference type="ARBA" id="ARBA00022475"/>
    </source>
</evidence>
<evidence type="ECO:0000313" key="10">
    <source>
        <dbReference type="Proteomes" id="UP000503004"/>
    </source>
</evidence>
<dbReference type="GO" id="GO:0098797">
    <property type="term" value="C:plasma membrane protein complex"/>
    <property type="evidence" value="ECO:0007669"/>
    <property type="project" value="TreeGrafter"/>
</dbReference>
<gene>
    <name evidence="9" type="ORF">GNH96_06770</name>
</gene>
<keyword evidence="3" id="KW-1003">Cell membrane</keyword>
<evidence type="ECO:0000256" key="7">
    <source>
        <dbReference type="SAM" id="Phobius"/>
    </source>
</evidence>
<dbReference type="KEGG" id="metu:GNH96_06770"/>
<feature type="transmembrane region" description="Helical" evidence="7">
    <location>
        <begin position="277"/>
        <end position="300"/>
    </location>
</feature>